<keyword evidence="6 13" id="KW-0812">Transmembrane</keyword>
<evidence type="ECO:0000256" key="4">
    <source>
        <dbReference type="ARBA" id="ARBA00022452"/>
    </source>
</evidence>
<keyword evidence="19" id="KW-0675">Receptor</keyword>
<evidence type="ECO:0000256" key="2">
    <source>
        <dbReference type="ARBA" id="ARBA00009810"/>
    </source>
</evidence>
<keyword evidence="3 13" id="KW-0813">Transport</keyword>
<dbReference type="CDD" id="cd01347">
    <property type="entry name" value="ligand_gated_channel"/>
    <property type="match status" value="1"/>
</dbReference>
<keyword evidence="4 13" id="KW-1134">Transmembrane beta strand</keyword>
<evidence type="ECO:0000256" key="6">
    <source>
        <dbReference type="ARBA" id="ARBA00022692"/>
    </source>
</evidence>
<evidence type="ECO:0000259" key="17">
    <source>
        <dbReference type="Pfam" id="PF07715"/>
    </source>
</evidence>
<comment type="caution">
    <text evidence="19">The sequence shown here is derived from an EMBL/GenBank/DDBJ whole genome shotgun (WGS) entry which is preliminary data.</text>
</comment>
<evidence type="ECO:0000256" key="10">
    <source>
        <dbReference type="ARBA" id="ARBA00023077"/>
    </source>
</evidence>
<feature type="signal peptide" evidence="15">
    <location>
        <begin position="1"/>
        <end position="23"/>
    </location>
</feature>
<evidence type="ECO:0000256" key="14">
    <source>
        <dbReference type="RuleBase" id="RU003357"/>
    </source>
</evidence>
<dbReference type="Gene3D" id="2.40.170.20">
    <property type="entry name" value="TonB-dependent receptor, beta-barrel domain"/>
    <property type="match status" value="1"/>
</dbReference>
<keyword evidence="5" id="KW-0410">Iron transport</keyword>
<evidence type="ECO:0000256" key="7">
    <source>
        <dbReference type="ARBA" id="ARBA00022729"/>
    </source>
</evidence>
<feature type="chain" id="PRO_5046856317" evidence="15">
    <location>
        <begin position="24"/>
        <end position="820"/>
    </location>
</feature>
<dbReference type="InterPro" id="IPR000531">
    <property type="entry name" value="Beta-barrel_TonB"/>
</dbReference>
<feature type="domain" description="TonB-dependent receptor-like beta-barrel" evidence="16">
    <location>
        <begin position="351"/>
        <end position="788"/>
    </location>
</feature>
<accession>A0ABR9UUK7</accession>
<evidence type="ECO:0000256" key="5">
    <source>
        <dbReference type="ARBA" id="ARBA00022496"/>
    </source>
</evidence>
<evidence type="ECO:0000256" key="12">
    <source>
        <dbReference type="ARBA" id="ARBA00023237"/>
    </source>
</evidence>
<comment type="similarity">
    <text evidence="2 13 14">Belongs to the TonB-dependent receptor family.</text>
</comment>
<evidence type="ECO:0000256" key="3">
    <source>
        <dbReference type="ARBA" id="ARBA00022448"/>
    </source>
</evidence>
<dbReference type="InterPro" id="IPR039426">
    <property type="entry name" value="TonB-dep_rcpt-like"/>
</dbReference>
<feature type="domain" description="AMIN" evidence="18">
    <location>
        <begin position="53"/>
        <end position="131"/>
    </location>
</feature>
<evidence type="ECO:0000259" key="16">
    <source>
        <dbReference type="Pfam" id="PF00593"/>
    </source>
</evidence>
<dbReference type="NCBIfam" id="TIGR01783">
    <property type="entry name" value="TonB-siderophor"/>
    <property type="match status" value="1"/>
</dbReference>
<comment type="subcellular location">
    <subcellularLocation>
        <location evidence="1 13">Cell outer membrane</location>
        <topology evidence="1 13">Multi-pass membrane protein</topology>
    </subcellularLocation>
</comment>
<evidence type="ECO:0000313" key="20">
    <source>
        <dbReference type="Proteomes" id="UP000651156"/>
    </source>
</evidence>
<evidence type="ECO:0000256" key="8">
    <source>
        <dbReference type="ARBA" id="ARBA00023004"/>
    </source>
</evidence>
<dbReference type="PANTHER" id="PTHR32552">
    <property type="entry name" value="FERRICHROME IRON RECEPTOR-RELATED"/>
    <property type="match status" value="1"/>
</dbReference>
<keyword evidence="9" id="KW-0406">Ion transport</keyword>
<dbReference type="RefSeq" id="WP_193932150.1">
    <property type="nucleotide sequence ID" value="NZ_CAWPMZ010000050.1"/>
</dbReference>
<feature type="domain" description="TonB-dependent receptor plug" evidence="17">
    <location>
        <begin position="178"/>
        <end position="278"/>
    </location>
</feature>
<evidence type="ECO:0000256" key="1">
    <source>
        <dbReference type="ARBA" id="ARBA00004571"/>
    </source>
</evidence>
<keyword evidence="7 15" id="KW-0732">Signal</keyword>
<proteinExistence type="inferred from homology"/>
<protein>
    <submittedName>
        <fullName evidence="19">TonB-dependent siderophore receptor</fullName>
    </submittedName>
</protein>
<dbReference type="InterPro" id="IPR010105">
    <property type="entry name" value="TonB_sidphr_rcpt"/>
</dbReference>
<dbReference type="Proteomes" id="UP000651156">
    <property type="component" value="Unassembled WGS sequence"/>
</dbReference>
<keyword evidence="11 13" id="KW-0472">Membrane</keyword>
<sequence length="820" mass="90784">MRHYWQRLALLTGLLLISPPAWAETVTNEATAVEQQKQIAQTITQITGVRIDTTDGIAVILETTAALSPTISTVDNTLIADIPNAVLALPEEFQAVNPTEGITLVRVTNLPNNQVRVTITGIDAPPTVEPQVATEGLVLAVTPPTDDEEIQIVVTGELDSEGYSVPNATTATRTNTELRDIPQSIQVLPQRVLEDQQVNRLSEALRNVSGVSVGDSFGGSLDRVSIRGFQSDVLLQDGFRRGSFTLRGTSDDTELIERVEVLKGPASVLYGNLEPGGVVSVVTRQPQADPAYTIGTVVGSFGLVRPSIDLTGPLDPDQRLLYRFTALYEAEDGFRDYEQDVNRFVLAPSLTWNLSDRTALTFNFTYADAERPFDRGLPAIGNRVADVPRDRLFQDPSAITQAEELSASYRLTHNFNDNWQLRNSFRYLSVDTFDFRIDSWIIEDDGTLDRRWRSNDDYDEVYSFQTNVVGEFATGSVEHTLLAGVDFNRSTTQGTQRRLPGDPSFFLNIFTQEGDPISRPNLDDLTLVVRSDTSRENNVGLYLQDQITLSESLKILAGGRFDVYDLQSVDSLSNTEAEDTVQRFTPRLGVVYQPSREVSLYGSYSQAFTPNIFGRTADGSFLDPELSEQFEIGVRGEFADGRLIANLAAYNLTKRNVQGPDPLNPDFAIAVGEIRSRGIELDVTGEILPGWNAIASYAYTDAEVTEDNYYPAGNRPSNVPKNSASVWTTYEFQNGNLQGLGFGLGLFFVGERTGDFDNTYELPSYVRTDAALYYRRDNWRAALNFQNLFDVNYIRNSEGYREANAPGAPFTVIGSLSITF</sequence>
<dbReference type="SUPFAM" id="SSF56935">
    <property type="entry name" value="Porins"/>
    <property type="match status" value="1"/>
</dbReference>
<keyword evidence="12 13" id="KW-0998">Cell outer membrane</keyword>
<dbReference type="Pfam" id="PF11741">
    <property type="entry name" value="AMIN"/>
    <property type="match status" value="1"/>
</dbReference>
<dbReference type="Gene3D" id="2.170.130.10">
    <property type="entry name" value="TonB-dependent receptor, plug domain"/>
    <property type="match status" value="1"/>
</dbReference>
<evidence type="ECO:0000313" key="19">
    <source>
        <dbReference type="EMBL" id="MBE9190988.1"/>
    </source>
</evidence>
<dbReference type="PANTHER" id="PTHR32552:SF68">
    <property type="entry name" value="FERRICHROME OUTER MEMBRANE TRANSPORTER_PHAGE RECEPTOR"/>
    <property type="match status" value="1"/>
</dbReference>
<evidence type="ECO:0000256" key="11">
    <source>
        <dbReference type="ARBA" id="ARBA00023136"/>
    </source>
</evidence>
<keyword evidence="20" id="KW-1185">Reference proteome</keyword>
<evidence type="ECO:0000256" key="9">
    <source>
        <dbReference type="ARBA" id="ARBA00023065"/>
    </source>
</evidence>
<dbReference type="InterPro" id="IPR036942">
    <property type="entry name" value="Beta-barrel_TonB_sf"/>
</dbReference>
<keyword evidence="10 14" id="KW-0798">TonB box</keyword>
<organism evidence="19 20">
    <name type="scientific">Gloeocapsopsis crepidinum LEGE 06123</name>
    <dbReference type="NCBI Taxonomy" id="588587"/>
    <lineage>
        <taxon>Bacteria</taxon>
        <taxon>Bacillati</taxon>
        <taxon>Cyanobacteriota</taxon>
        <taxon>Cyanophyceae</taxon>
        <taxon>Oscillatoriophycideae</taxon>
        <taxon>Chroococcales</taxon>
        <taxon>Chroococcaceae</taxon>
        <taxon>Gloeocapsopsis</taxon>
    </lineage>
</organism>
<evidence type="ECO:0000259" key="18">
    <source>
        <dbReference type="Pfam" id="PF11741"/>
    </source>
</evidence>
<dbReference type="InterPro" id="IPR012910">
    <property type="entry name" value="Plug_dom"/>
</dbReference>
<dbReference type="Pfam" id="PF00593">
    <property type="entry name" value="TonB_dep_Rec_b-barrel"/>
    <property type="match status" value="1"/>
</dbReference>
<dbReference type="InterPro" id="IPR037066">
    <property type="entry name" value="Plug_dom_sf"/>
</dbReference>
<reference evidence="19 20" key="1">
    <citation type="submission" date="2020-10" db="EMBL/GenBank/DDBJ databases">
        <authorList>
            <person name="Castelo-Branco R."/>
            <person name="Eusebio N."/>
            <person name="Adriana R."/>
            <person name="Vieira A."/>
            <person name="Brugerolle De Fraissinette N."/>
            <person name="Rezende De Castro R."/>
            <person name="Schneider M.P."/>
            <person name="Vasconcelos V."/>
            <person name="Leao P.N."/>
        </authorList>
    </citation>
    <scope>NUCLEOTIDE SEQUENCE [LARGE SCALE GENOMIC DNA]</scope>
    <source>
        <strain evidence="19 20">LEGE 06123</strain>
    </source>
</reference>
<dbReference type="InterPro" id="IPR021731">
    <property type="entry name" value="AMIN_dom"/>
</dbReference>
<dbReference type="EMBL" id="JADEWN010000024">
    <property type="protein sequence ID" value="MBE9190988.1"/>
    <property type="molecule type" value="Genomic_DNA"/>
</dbReference>
<keyword evidence="8" id="KW-0408">Iron</keyword>
<name>A0ABR9UUK7_9CHRO</name>
<gene>
    <name evidence="19" type="ORF">IQ230_11620</name>
</gene>
<evidence type="ECO:0000256" key="13">
    <source>
        <dbReference type="PROSITE-ProRule" id="PRU01360"/>
    </source>
</evidence>
<dbReference type="PROSITE" id="PS52016">
    <property type="entry name" value="TONB_DEPENDENT_REC_3"/>
    <property type="match status" value="1"/>
</dbReference>
<dbReference type="Pfam" id="PF07715">
    <property type="entry name" value="Plug"/>
    <property type="match status" value="1"/>
</dbReference>
<evidence type="ECO:0000256" key="15">
    <source>
        <dbReference type="SAM" id="SignalP"/>
    </source>
</evidence>